<name>A0A514DHF9_9CAUD</name>
<evidence type="ECO:0000313" key="2">
    <source>
        <dbReference type="EMBL" id="QDH93035.1"/>
    </source>
</evidence>
<organism evidence="2 3">
    <name type="scientific">Mycobacterium phage Stephig9</name>
    <dbReference type="NCBI Taxonomy" id="2591224"/>
    <lineage>
        <taxon>Viruses</taxon>
        <taxon>Duplodnaviria</taxon>
        <taxon>Heunggongvirae</taxon>
        <taxon>Uroviricota</taxon>
        <taxon>Caudoviricetes</taxon>
        <taxon>Fromanvirus</taxon>
        <taxon>Fromanvirus astro</taxon>
    </lineage>
</organism>
<accession>A0A514DHF9</accession>
<protein>
    <submittedName>
        <fullName evidence="2">Uncharacterized protein</fullName>
    </submittedName>
</protein>
<evidence type="ECO:0000313" key="3">
    <source>
        <dbReference type="Proteomes" id="UP000317263"/>
    </source>
</evidence>
<reference evidence="2 3" key="1">
    <citation type="submission" date="2019-05" db="EMBL/GenBank/DDBJ databases">
        <authorList>
            <person name="Chung H.-M."/>
            <person name="Dalia R."/>
            <person name="Diaz J."/>
            <person name="Khakhina S."/>
            <person name="Lee-Soety J.Y."/>
            <person name="Lindberg H.M."/>
            <person name="Pape-Zambito D.A."/>
            <person name="Sunnen C.N."/>
            <person name="Garlena R.A."/>
            <person name="Russell D.A."/>
            <person name="Pope W.H."/>
            <person name="Jacobs-Sera D."/>
            <person name="Hatfull G.F."/>
        </authorList>
    </citation>
    <scope>NUCLEOTIDE SEQUENCE [LARGE SCALE GENOMIC DNA]</scope>
</reference>
<gene>
    <name evidence="2" type="primary">90</name>
    <name evidence="2" type="ORF">SEA_STEPHIG9_90</name>
</gene>
<evidence type="ECO:0000256" key="1">
    <source>
        <dbReference type="SAM" id="MobiDB-lite"/>
    </source>
</evidence>
<feature type="region of interest" description="Disordered" evidence="1">
    <location>
        <begin position="15"/>
        <end position="40"/>
    </location>
</feature>
<dbReference type="Proteomes" id="UP000317263">
    <property type="component" value="Segment"/>
</dbReference>
<sequence>MASSETKKRVVHLAAANIPPRRAMTPYTNQRPATNLRRPK</sequence>
<proteinExistence type="predicted"/>
<dbReference type="EMBL" id="MK937605">
    <property type="protein sequence ID" value="QDH93035.1"/>
    <property type="molecule type" value="Genomic_DNA"/>
</dbReference>